<evidence type="ECO:0000313" key="10">
    <source>
        <dbReference type="EMBL" id="SHE87339.1"/>
    </source>
</evidence>
<dbReference type="GO" id="GO:0016872">
    <property type="term" value="F:intramolecular lyase activity"/>
    <property type="evidence" value="ECO:0007669"/>
    <property type="project" value="InterPro"/>
</dbReference>
<sequence length="115" mass="13226">MIHAYTFGALISMLMSIAVDLWILKTKLVTTAKFWVSLVIVDFFQIFVDGWLTKLSAPIVIYNPSHFLGVRVFFSTPIEDFVYGFSIVLLTLALWAYIGRREETKEKNTSRSQLQ</sequence>
<organism evidence="10 11">
    <name type="scientific">Ferrithrix thermotolerans DSM 19514</name>
    <dbReference type="NCBI Taxonomy" id="1121881"/>
    <lineage>
        <taxon>Bacteria</taxon>
        <taxon>Bacillati</taxon>
        <taxon>Actinomycetota</taxon>
        <taxon>Acidimicrobiia</taxon>
        <taxon>Acidimicrobiales</taxon>
        <taxon>Acidimicrobiaceae</taxon>
        <taxon>Ferrithrix</taxon>
    </lineage>
</organism>
<evidence type="ECO:0000313" key="11">
    <source>
        <dbReference type="Proteomes" id="UP000184295"/>
    </source>
</evidence>
<feature type="transmembrane region" description="Helical" evidence="8">
    <location>
        <begin position="6"/>
        <end position="24"/>
    </location>
</feature>
<dbReference type="AlphaFoldDB" id="A0A1M4X1G7"/>
<comment type="pathway">
    <text evidence="2">Carotenoid biosynthesis.</text>
</comment>
<feature type="domain" description="Lycopene cyclase" evidence="9">
    <location>
        <begin position="6"/>
        <end position="97"/>
    </location>
</feature>
<dbReference type="GO" id="GO:0016117">
    <property type="term" value="P:carotenoid biosynthetic process"/>
    <property type="evidence" value="ECO:0007669"/>
    <property type="project" value="UniProtKB-KW"/>
</dbReference>
<proteinExistence type="predicted"/>
<keyword evidence="6 8" id="KW-0472">Membrane</keyword>
<dbReference type="EMBL" id="FQUL01000032">
    <property type="protein sequence ID" value="SHE87339.1"/>
    <property type="molecule type" value="Genomic_DNA"/>
</dbReference>
<name>A0A1M4X1G7_9ACTN</name>
<keyword evidence="5 8" id="KW-1133">Transmembrane helix</keyword>
<evidence type="ECO:0000256" key="6">
    <source>
        <dbReference type="ARBA" id="ARBA00023136"/>
    </source>
</evidence>
<evidence type="ECO:0000256" key="2">
    <source>
        <dbReference type="ARBA" id="ARBA00004829"/>
    </source>
</evidence>
<dbReference type="InterPro" id="IPR017825">
    <property type="entry name" value="Lycopene_cyclase_dom"/>
</dbReference>
<dbReference type="Proteomes" id="UP000184295">
    <property type="component" value="Unassembled WGS sequence"/>
</dbReference>
<keyword evidence="3 8" id="KW-0812">Transmembrane</keyword>
<feature type="transmembrane region" description="Helical" evidence="8">
    <location>
        <begin position="81"/>
        <end position="98"/>
    </location>
</feature>
<dbReference type="GO" id="GO:0016020">
    <property type="term" value="C:membrane"/>
    <property type="evidence" value="ECO:0007669"/>
    <property type="project" value="UniProtKB-SubCell"/>
</dbReference>
<evidence type="ECO:0000256" key="5">
    <source>
        <dbReference type="ARBA" id="ARBA00022989"/>
    </source>
</evidence>
<keyword evidence="11" id="KW-1185">Reference proteome</keyword>
<reference evidence="11" key="1">
    <citation type="submission" date="2016-11" db="EMBL/GenBank/DDBJ databases">
        <authorList>
            <person name="Varghese N."/>
            <person name="Submissions S."/>
        </authorList>
    </citation>
    <scope>NUCLEOTIDE SEQUENCE [LARGE SCALE GENOMIC DNA]</scope>
    <source>
        <strain evidence="11">DSM 19514</strain>
    </source>
</reference>
<evidence type="ECO:0000256" key="8">
    <source>
        <dbReference type="SAM" id="Phobius"/>
    </source>
</evidence>
<accession>A0A1M4X1G7</accession>
<evidence type="ECO:0000256" key="4">
    <source>
        <dbReference type="ARBA" id="ARBA00022746"/>
    </source>
</evidence>
<keyword evidence="4" id="KW-0125">Carotenoid biosynthesis</keyword>
<feature type="transmembrane region" description="Helical" evidence="8">
    <location>
        <begin position="36"/>
        <end position="61"/>
    </location>
</feature>
<gene>
    <name evidence="10" type="ORF">SAMN02745225_01859</name>
</gene>
<evidence type="ECO:0000259" key="9">
    <source>
        <dbReference type="Pfam" id="PF18916"/>
    </source>
</evidence>
<evidence type="ECO:0000256" key="7">
    <source>
        <dbReference type="ARBA" id="ARBA00023235"/>
    </source>
</evidence>
<keyword evidence="7" id="KW-0413">Isomerase</keyword>
<dbReference type="STRING" id="1121881.SAMN02745225_01859"/>
<dbReference type="GO" id="GO:0045436">
    <property type="term" value="F:lycopene beta cyclase activity"/>
    <property type="evidence" value="ECO:0007669"/>
    <property type="project" value="UniProtKB-ARBA"/>
</dbReference>
<dbReference type="RefSeq" id="WP_072791669.1">
    <property type="nucleotide sequence ID" value="NZ_FQUL01000032.1"/>
</dbReference>
<evidence type="ECO:0000256" key="1">
    <source>
        <dbReference type="ARBA" id="ARBA00004141"/>
    </source>
</evidence>
<dbReference type="NCBIfam" id="TIGR03462">
    <property type="entry name" value="CarR_dom_SF"/>
    <property type="match status" value="1"/>
</dbReference>
<protein>
    <submittedName>
        <fullName evidence="10">Lycopene cyclase domain-containing protein</fullName>
    </submittedName>
</protein>
<dbReference type="Pfam" id="PF18916">
    <property type="entry name" value="Lycopene_cyc"/>
    <property type="match status" value="1"/>
</dbReference>
<evidence type="ECO:0000256" key="3">
    <source>
        <dbReference type="ARBA" id="ARBA00022692"/>
    </source>
</evidence>
<comment type="subcellular location">
    <subcellularLocation>
        <location evidence="1">Membrane</location>
        <topology evidence="1">Multi-pass membrane protein</topology>
    </subcellularLocation>
</comment>